<evidence type="ECO:0000313" key="3">
    <source>
        <dbReference type="EMBL" id="KWV73775.1"/>
    </source>
</evidence>
<feature type="domain" description="DNA methylase adenine-specific" evidence="2">
    <location>
        <begin position="122"/>
        <end position="225"/>
    </location>
</feature>
<organism evidence="3 4">
    <name type="scientific">Pseudomonas fluorescens</name>
    <dbReference type="NCBI Taxonomy" id="294"/>
    <lineage>
        <taxon>Bacteria</taxon>
        <taxon>Pseudomonadati</taxon>
        <taxon>Pseudomonadota</taxon>
        <taxon>Gammaproteobacteria</taxon>
        <taxon>Pseudomonadales</taxon>
        <taxon>Pseudomonadaceae</taxon>
        <taxon>Pseudomonas</taxon>
    </lineage>
</organism>
<evidence type="ECO:0000256" key="1">
    <source>
        <dbReference type="ARBA" id="ARBA00006594"/>
    </source>
</evidence>
<gene>
    <name evidence="3" type="ORF">PFL603g_03887</name>
</gene>
<dbReference type="InterPro" id="IPR003356">
    <property type="entry name" value="DNA_methylase_A-5"/>
</dbReference>
<accession>A0A109KQY6</accession>
<dbReference type="RefSeq" id="WP_056788964.1">
    <property type="nucleotide sequence ID" value="NZ_LCYC01000048.1"/>
</dbReference>
<dbReference type="EMBL" id="LCYC01000048">
    <property type="protein sequence ID" value="KWV73775.1"/>
    <property type="molecule type" value="Genomic_DNA"/>
</dbReference>
<comment type="similarity">
    <text evidence="1">Belongs to the N(4)/N(6)-methyltransferase family.</text>
</comment>
<dbReference type="GO" id="GO:0008170">
    <property type="term" value="F:N-methyltransferase activity"/>
    <property type="evidence" value="ECO:0007669"/>
    <property type="project" value="InterPro"/>
</dbReference>
<reference evidence="3 4" key="1">
    <citation type="submission" date="2015-05" db="EMBL/GenBank/DDBJ databases">
        <title>A genomic and transcriptomic approach to investigate the blue pigment phenotype in Pseudomonas fluorescens.</title>
        <authorList>
            <person name="Andreani N.A."/>
            <person name="Cardazzo B."/>
        </authorList>
    </citation>
    <scope>NUCLEOTIDE SEQUENCE [LARGE SCALE GENOMIC DNA]</scope>
    <source>
        <strain evidence="3 4">Ps_40</strain>
    </source>
</reference>
<comment type="caution">
    <text evidence="3">The sequence shown here is derived from an EMBL/GenBank/DDBJ whole genome shotgun (WGS) entry which is preliminary data.</text>
</comment>
<protein>
    <recommendedName>
        <fullName evidence="2">DNA methylase adenine-specific domain-containing protein</fullName>
    </recommendedName>
</protein>
<dbReference type="Gene3D" id="3.40.50.150">
    <property type="entry name" value="Vaccinia Virus protein VP39"/>
    <property type="match status" value="1"/>
</dbReference>
<sequence length="291" mass="32752">MNELKNQIETLRKTIFKIYENHPENDRTNQEDSFKLFVKGALNIQLKLFIERYKRLGLSDAETMQCIVIHPSLYEISSKQIDDCDSQALSIAVAQYFEIVSIAPAYTDVLSLLLESILLVGKRGKGLGQCLTPPSLASGCSELMPMQTDQPFKVMEMCCGAGAFVLAPLQQMMERNPNHAKNATVIANDIDPFMCCTTTLQIIANTVINDIDLCEFTQHCSNVITEWTSGNPYLFRFITPAKIYESRARIREEKLRAYGYYEIFGYPANVTPLRDSEARRVHSATQLVGAA</sequence>
<dbReference type="AlphaFoldDB" id="A0A109KQY6"/>
<dbReference type="InterPro" id="IPR029063">
    <property type="entry name" value="SAM-dependent_MTases_sf"/>
</dbReference>
<evidence type="ECO:0000313" key="4">
    <source>
        <dbReference type="Proteomes" id="UP000063434"/>
    </source>
</evidence>
<dbReference type="GO" id="GO:0003677">
    <property type="term" value="F:DNA binding"/>
    <property type="evidence" value="ECO:0007669"/>
    <property type="project" value="InterPro"/>
</dbReference>
<dbReference type="Pfam" id="PF02384">
    <property type="entry name" value="N6_Mtase"/>
    <property type="match status" value="1"/>
</dbReference>
<evidence type="ECO:0000259" key="2">
    <source>
        <dbReference type="Pfam" id="PF02384"/>
    </source>
</evidence>
<dbReference type="SUPFAM" id="SSF53335">
    <property type="entry name" value="S-adenosyl-L-methionine-dependent methyltransferases"/>
    <property type="match status" value="1"/>
</dbReference>
<dbReference type="PATRIC" id="fig|294.195.peg.4159"/>
<dbReference type="Proteomes" id="UP000063434">
    <property type="component" value="Unassembled WGS sequence"/>
</dbReference>
<proteinExistence type="inferred from homology"/>
<name>A0A109KQY6_PSEFL</name>